<dbReference type="Pfam" id="PF17648">
    <property type="entry name" value="Luciferase"/>
    <property type="match status" value="1"/>
</dbReference>
<protein>
    <recommendedName>
        <fullName evidence="3">Luciferase domain-containing protein</fullName>
    </recommendedName>
</protein>
<dbReference type="PANTHER" id="PTHR38695:SF1">
    <property type="entry name" value="AMINO ACID PERMEASE_ SLC12A DOMAIN-CONTAINING PROTEIN"/>
    <property type="match status" value="1"/>
</dbReference>
<gene>
    <name evidence="4" type="ORF">FZEAL_8163</name>
</gene>
<dbReference type="AlphaFoldDB" id="A0A8H4UF56"/>
<sequence length="410" mass="44061">MIGTPWYCKVGKQVMTWGDRMFGCFEPESFSPAGRASSWKGCWCVDDEKSCWVVTLYTDPSDPSPRIGGGRSSPAYTGALYQQTMEANKEKENSEEETNSVVNGGGTVSSRDKEDGGGGGGLSEHNIAIIGVASTLMGCLLTGIWRSVYLEEAAAAIMASALIQSLGQFLSGNRRIVGTILAAAVIGIPVIRLAVLDYRGYIDLGPGGPPHNIAGWLFQLVLRPITKEPFHTSCYNAKAIAQAGPNGNAAFLSQDDVPSRSSPRPLVGSWTAPSRQLTDQADEKINARYQKFLVSLASASPSQLKMATSKAERHGPALCVASENPSHPVARWTEGEIAHMHATDGSMHLNLTPKDARLVLERGWGQRHPLSGRALYIGLVMIYAPRGEEELAVVQSITRASVKFMLGEEA</sequence>
<reference evidence="4" key="2">
    <citation type="submission" date="2020-05" db="EMBL/GenBank/DDBJ databases">
        <authorList>
            <person name="Kim H.-S."/>
            <person name="Proctor R.H."/>
            <person name="Brown D.W."/>
        </authorList>
    </citation>
    <scope>NUCLEOTIDE SEQUENCE</scope>
    <source>
        <strain evidence="4">NRRL 22465</strain>
    </source>
</reference>
<feature type="transmembrane region" description="Helical" evidence="2">
    <location>
        <begin position="176"/>
        <end position="195"/>
    </location>
</feature>
<evidence type="ECO:0000256" key="1">
    <source>
        <dbReference type="SAM" id="MobiDB-lite"/>
    </source>
</evidence>
<dbReference type="EMBL" id="JABEYC010000687">
    <property type="protein sequence ID" value="KAF4974998.1"/>
    <property type="molecule type" value="Genomic_DNA"/>
</dbReference>
<keyword evidence="2" id="KW-0812">Transmembrane</keyword>
<evidence type="ECO:0000313" key="5">
    <source>
        <dbReference type="Proteomes" id="UP000635477"/>
    </source>
</evidence>
<accession>A0A8H4UF56</accession>
<dbReference type="Proteomes" id="UP000635477">
    <property type="component" value="Unassembled WGS sequence"/>
</dbReference>
<keyword evidence="2" id="KW-1133">Transmembrane helix</keyword>
<proteinExistence type="predicted"/>
<reference evidence="4" key="1">
    <citation type="journal article" date="2020" name="BMC Genomics">
        <title>Correction to: Identification and distribution of gene clusters required for synthesis of sphingolipid metabolism inhibitors in diverse species of the filamentous fungus Fusarium.</title>
        <authorList>
            <person name="Kim H.S."/>
            <person name="Lohmar J.M."/>
            <person name="Busman M."/>
            <person name="Brown D.W."/>
            <person name="Naumann T.A."/>
            <person name="Divon H.H."/>
            <person name="Lysoe E."/>
            <person name="Uhlig S."/>
            <person name="Proctor R.H."/>
        </authorList>
    </citation>
    <scope>NUCLEOTIDE SEQUENCE</scope>
    <source>
        <strain evidence="4">NRRL 22465</strain>
    </source>
</reference>
<dbReference type="InterPro" id="IPR040841">
    <property type="entry name" value="Luciferase_dom"/>
</dbReference>
<dbReference type="OrthoDB" id="5358398at2759"/>
<organism evidence="4 5">
    <name type="scientific">Fusarium zealandicum</name>
    <dbReference type="NCBI Taxonomy" id="1053134"/>
    <lineage>
        <taxon>Eukaryota</taxon>
        <taxon>Fungi</taxon>
        <taxon>Dikarya</taxon>
        <taxon>Ascomycota</taxon>
        <taxon>Pezizomycotina</taxon>
        <taxon>Sordariomycetes</taxon>
        <taxon>Hypocreomycetidae</taxon>
        <taxon>Hypocreales</taxon>
        <taxon>Nectriaceae</taxon>
        <taxon>Fusarium</taxon>
        <taxon>Fusarium staphyleae species complex</taxon>
    </lineage>
</organism>
<feature type="region of interest" description="Disordered" evidence="1">
    <location>
        <begin position="85"/>
        <end position="119"/>
    </location>
</feature>
<feature type="domain" description="Luciferase" evidence="3">
    <location>
        <begin position="335"/>
        <end position="401"/>
    </location>
</feature>
<comment type="caution">
    <text evidence="4">The sequence shown here is derived from an EMBL/GenBank/DDBJ whole genome shotgun (WGS) entry which is preliminary data.</text>
</comment>
<feature type="transmembrane region" description="Helical" evidence="2">
    <location>
        <begin position="127"/>
        <end position="145"/>
    </location>
</feature>
<evidence type="ECO:0000259" key="3">
    <source>
        <dbReference type="Pfam" id="PF17648"/>
    </source>
</evidence>
<dbReference type="InterPro" id="IPR048273">
    <property type="entry name" value="Luciferase"/>
</dbReference>
<keyword evidence="5" id="KW-1185">Reference proteome</keyword>
<evidence type="ECO:0000256" key="2">
    <source>
        <dbReference type="SAM" id="Phobius"/>
    </source>
</evidence>
<keyword evidence="2" id="KW-0472">Membrane</keyword>
<evidence type="ECO:0000313" key="4">
    <source>
        <dbReference type="EMBL" id="KAF4974998.1"/>
    </source>
</evidence>
<dbReference type="PANTHER" id="PTHR38695">
    <property type="entry name" value="AMINO ACID PERMEASE_ SLC12A DOMAIN-CONTAINING PROTEIN"/>
    <property type="match status" value="1"/>
</dbReference>
<name>A0A8H4UF56_9HYPO</name>